<dbReference type="GO" id="GO:0015293">
    <property type="term" value="F:symporter activity"/>
    <property type="evidence" value="ECO:0007669"/>
    <property type="project" value="InterPro"/>
</dbReference>
<feature type="transmembrane region" description="Helical" evidence="2">
    <location>
        <begin position="54"/>
        <end position="73"/>
    </location>
</feature>
<dbReference type="AlphaFoldDB" id="A0A1G9LV25"/>
<feature type="transmembrane region" description="Helical" evidence="2">
    <location>
        <begin position="282"/>
        <end position="300"/>
    </location>
</feature>
<feature type="transmembrane region" description="Helical" evidence="2">
    <location>
        <begin position="312"/>
        <end position="331"/>
    </location>
</feature>
<dbReference type="SUPFAM" id="SSF103473">
    <property type="entry name" value="MFS general substrate transporter"/>
    <property type="match status" value="1"/>
</dbReference>
<feature type="transmembrane region" description="Helical" evidence="2">
    <location>
        <begin position="161"/>
        <end position="186"/>
    </location>
</feature>
<comment type="similarity">
    <text evidence="1">Belongs to the sodium:galactoside symporter (TC 2.A.2) family.</text>
</comment>
<evidence type="ECO:0000256" key="2">
    <source>
        <dbReference type="SAM" id="Phobius"/>
    </source>
</evidence>
<gene>
    <name evidence="3" type="ORF">SAMN04488568_101223</name>
</gene>
<keyword evidence="4" id="KW-1185">Reference proteome</keyword>
<dbReference type="Pfam" id="PF13347">
    <property type="entry name" value="MFS_2"/>
    <property type="match status" value="1"/>
</dbReference>
<dbReference type="RefSeq" id="WP_091765456.1">
    <property type="nucleotide sequence ID" value="NZ_FNHG01000001.1"/>
</dbReference>
<feature type="transmembrane region" description="Helical" evidence="2">
    <location>
        <begin position="192"/>
        <end position="211"/>
    </location>
</feature>
<dbReference type="GO" id="GO:0005886">
    <property type="term" value="C:plasma membrane"/>
    <property type="evidence" value="ECO:0007669"/>
    <property type="project" value="TreeGrafter"/>
</dbReference>
<protein>
    <submittedName>
        <fullName evidence="3">Glycoside/pentoside/hexuronide:cation symporter, GPH family</fullName>
    </submittedName>
</protein>
<name>A0A1G9LV25_9PROT</name>
<dbReference type="STRING" id="144026.SAMN04488568_101223"/>
<feature type="transmembrane region" description="Helical" evidence="2">
    <location>
        <begin position="118"/>
        <end position="140"/>
    </location>
</feature>
<feature type="transmembrane region" description="Helical" evidence="2">
    <location>
        <begin position="381"/>
        <end position="405"/>
    </location>
</feature>
<proteinExistence type="inferred from homology"/>
<feature type="transmembrane region" description="Helical" evidence="2">
    <location>
        <begin position="26"/>
        <end position="48"/>
    </location>
</feature>
<feature type="transmembrane region" description="Helical" evidence="2">
    <location>
        <begin position="251"/>
        <end position="270"/>
    </location>
</feature>
<dbReference type="PANTHER" id="PTHR11328:SF24">
    <property type="entry name" value="MAJOR FACILITATOR SUPERFAMILY (MFS) PROFILE DOMAIN-CONTAINING PROTEIN"/>
    <property type="match status" value="1"/>
</dbReference>
<evidence type="ECO:0000256" key="1">
    <source>
        <dbReference type="ARBA" id="ARBA00009617"/>
    </source>
</evidence>
<dbReference type="Gene3D" id="1.20.1250.20">
    <property type="entry name" value="MFS general substrate transporter like domains"/>
    <property type="match status" value="2"/>
</dbReference>
<keyword evidence="2" id="KW-0472">Membrane</keyword>
<reference evidence="3 4" key="1">
    <citation type="submission" date="2016-10" db="EMBL/GenBank/DDBJ databases">
        <authorList>
            <person name="de Groot N.N."/>
        </authorList>
    </citation>
    <scope>NUCLEOTIDE SEQUENCE [LARGE SCALE GENOMIC DNA]</scope>
    <source>
        <strain evidence="3 4">DSM 16077</strain>
    </source>
</reference>
<dbReference type="InterPro" id="IPR036259">
    <property type="entry name" value="MFS_trans_sf"/>
</dbReference>
<feature type="transmembrane region" description="Helical" evidence="2">
    <location>
        <begin position="337"/>
        <end position="361"/>
    </location>
</feature>
<feature type="transmembrane region" description="Helical" evidence="2">
    <location>
        <begin position="417"/>
        <end position="444"/>
    </location>
</feature>
<accession>A0A1G9LV25</accession>
<sequence length="465" mass="48352">MSELDPASETAAETANRVSIVTRASYGAGDLGFVLVWQGAALFLLYFYTDILHLAPWVAGAIYLAGMVWDAVSDPLIATWAERHAARTGRYGRIIGWAALPVGLTYAAMFAIPAGGAAVTAIGALVSHLAFRTAFTCAAMPYSALPARLTRDGDVRTALSAVRVVGAAIGGLAVAIATPLIVQMAAESGEGAGYRLAAIATGALAAAVLLLSSLGIRETPTASPPPPATGYLGDLGDLWSGMLRNPPLQRLLALMLLATIGFGLFTQNMLYFLNHVLARPELALPVLATPALAMIVTAPLWMMLSARSSKRFAMLAGIITALAGYLLIAIAPTAGPALILVSVGLVGIGSAALPVMFWSMVPDVIDFGELKTGVRVEARTFGLTTFVQKCAAGLAALLAGGLLAWSGYTADAVQTPVAQSTIIAMISWLPAGLMAAMIAIVWGYPLSRERHREIVADLARPRTGS</sequence>
<dbReference type="OrthoDB" id="181905at2"/>
<dbReference type="InterPro" id="IPR039672">
    <property type="entry name" value="MFS_2"/>
</dbReference>
<dbReference type="Proteomes" id="UP000199759">
    <property type="component" value="Unassembled WGS sequence"/>
</dbReference>
<dbReference type="NCBIfam" id="TIGR00792">
    <property type="entry name" value="gph"/>
    <property type="match status" value="1"/>
</dbReference>
<dbReference type="EMBL" id="FNHG01000001">
    <property type="protein sequence ID" value="SDL65799.1"/>
    <property type="molecule type" value="Genomic_DNA"/>
</dbReference>
<dbReference type="PANTHER" id="PTHR11328">
    <property type="entry name" value="MAJOR FACILITATOR SUPERFAMILY DOMAIN-CONTAINING PROTEIN"/>
    <property type="match status" value="1"/>
</dbReference>
<organism evidence="3 4">
    <name type="scientific">Maricaulis salignorans</name>
    <dbReference type="NCBI Taxonomy" id="144026"/>
    <lineage>
        <taxon>Bacteria</taxon>
        <taxon>Pseudomonadati</taxon>
        <taxon>Pseudomonadota</taxon>
        <taxon>Alphaproteobacteria</taxon>
        <taxon>Maricaulales</taxon>
        <taxon>Maricaulaceae</taxon>
        <taxon>Maricaulis</taxon>
    </lineage>
</organism>
<keyword evidence="2" id="KW-0812">Transmembrane</keyword>
<evidence type="ECO:0000313" key="4">
    <source>
        <dbReference type="Proteomes" id="UP000199759"/>
    </source>
</evidence>
<dbReference type="InterPro" id="IPR001927">
    <property type="entry name" value="Na/Gal_symport"/>
</dbReference>
<dbReference type="GO" id="GO:0006814">
    <property type="term" value="P:sodium ion transport"/>
    <property type="evidence" value="ECO:0007669"/>
    <property type="project" value="InterPro"/>
</dbReference>
<evidence type="ECO:0000313" key="3">
    <source>
        <dbReference type="EMBL" id="SDL65799.1"/>
    </source>
</evidence>
<dbReference type="GO" id="GO:0008643">
    <property type="term" value="P:carbohydrate transport"/>
    <property type="evidence" value="ECO:0007669"/>
    <property type="project" value="InterPro"/>
</dbReference>
<feature type="transmembrane region" description="Helical" evidence="2">
    <location>
        <begin position="94"/>
        <end position="112"/>
    </location>
</feature>
<keyword evidence="2" id="KW-1133">Transmembrane helix</keyword>